<dbReference type="InterPro" id="IPR037914">
    <property type="entry name" value="SpoVT-AbrB_sf"/>
</dbReference>
<reference evidence="2" key="1">
    <citation type="submission" date="2019-02" db="EMBL/GenBank/DDBJ databases">
        <title>Draft genome sequence of Planktothrix agardhii NIES-905.</title>
        <authorList>
            <person name="Yamaguchi H."/>
            <person name="Suzuki S."/>
            <person name="Kawachi M."/>
        </authorList>
    </citation>
    <scope>NUCLEOTIDE SEQUENCE [LARGE SCALE GENOMIC DNA]</scope>
    <source>
        <strain evidence="2">CCAP 1459/11A</strain>
    </source>
</reference>
<protein>
    <submittedName>
        <fullName evidence="1">Cell growth regulatory protein</fullName>
    </submittedName>
</protein>
<name>A0A4P5ZX03_PLAAG</name>
<dbReference type="AlphaFoldDB" id="A0A4P5ZX03"/>
<gene>
    <name evidence="1" type="ORF">PA905_20510</name>
</gene>
<sequence length="82" mass="9348">MTAKINISNLGNSLALPIPDYIVKFFNLKADDSVICRIENGKIVIEPVYQKISKYTLDELLAGEIEPSQEIYWGKPEGEEFW</sequence>
<comment type="caution">
    <text evidence="1">The sequence shown here is derived from an EMBL/GenBank/DDBJ whole genome shotgun (WGS) entry which is preliminary data.</text>
</comment>
<dbReference type="SUPFAM" id="SSF89447">
    <property type="entry name" value="AbrB/MazE/MraZ-like"/>
    <property type="match status" value="1"/>
</dbReference>
<evidence type="ECO:0000313" key="2">
    <source>
        <dbReference type="Proteomes" id="UP000299794"/>
    </source>
</evidence>
<accession>A0A4P5ZX03</accession>
<dbReference type="InterPro" id="IPR039052">
    <property type="entry name" value="Antitox_PemI-like"/>
</dbReference>
<dbReference type="GO" id="GO:0097351">
    <property type="term" value="F:toxin sequestering activity"/>
    <property type="evidence" value="ECO:0007669"/>
    <property type="project" value="InterPro"/>
</dbReference>
<dbReference type="PANTHER" id="PTHR40516">
    <property type="entry name" value="ANTITOXIN CHPS-RELATED"/>
    <property type="match status" value="1"/>
</dbReference>
<evidence type="ECO:0000313" key="1">
    <source>
        <dbReference type="EMBL" id="GDZ94101.1"/>
    </source>
</evidence>
<dbReference type="EMBL" id="BJCD01000040">
    <property type="protein sequence ID" value="GDZ94101.1"/>
    <property type="molecule type" value="Genomic_DNA"/>
</dbReference>
<proteinExistence type="predicted"/>
<dbReference type="Proteomes" id="UP000299794">
    <property type="component" value="Unassembled WGS sequence"/>
</dbReference>
<organism evidence="1 2">
    <name type="scientific">Planktothrix agardhii CCAP 1459/11A</name>
    <dbReference type="NCBI Taxonomy" id="282420"/>
    <lineage>
        <taxon>Bacteria</taxon>
        <taxon>Bacillati</taxon>
        <taxon>Cyanobacteriota</taxon>
        <taxon>Cyanophyceae</taxon>
        <taxon>Oscillatoriophycideae</taxon>
        <taxon>Oscillatoriales</taxon>
        <taxon>Microcoleaceae</taxon>
        <taxon>Planktothrix</taxon>
    </lineage>
</organism>
<dbReference type="Gene3D" id="2.10.260.10">
    <property type="match status" value="1"/>
</dbReference>
<dbReference type="PANTHER" id="PTHR40516:SF1">
    <property type="entry name" value="ANTITOXIN CHPS-RELATED"/>
    <property type="match status" value="1"/>
</dbReference>
<dbReference type="RefSeq" id="WP_043938720.1">
    <property type="nucleotide sequence ID" value="NZ_BJCD01000040.1"/>
</dbReference>